<evidence type="ECO:0000313" key="2">
    <source>
        <dbReference type="EMBL" id="KAG0496782.1"/>
    </source>
</evidence>
<name>A0A835S3E9_VANPL</name>
<keyword evidence="3" id="KW-1185">Reference proteome</keyword>
<dbReference type="EMBL" id="JADCNL010000001">
    <property type="protein sequence ID" value="KAG0496782.1"/>
    <property type="molecule type" value="Genomic_DNA"/>
</dbReference>
<evidence type="ECO:0000256" key="1">
    <source>
        <dbReference type="SAM" id="MobiDB-lite"/>
    </source>
</evidence>
<accession>A0A835S3E9</accession>
<dbReference type="OrthoDB" id="676979at2759"/>
<evidence type="ECO:0000313" key="3">
    <source>
        <dbReference type="Proteomes" id="UP000636800"/>
    </source>
</evidence>
<feature type="region of interest" description="Disordered" evidence="1">
    <location>
        <begin position="49"/>
        <end position="90"/>
    </location>
</feature>
<reference evidence="2 3" key="1">
    <citation type="journal article" date="2020" name="Nat. Food">
        <title>A phased Vanilla planifolia genome enables genetic improvement of flavour and production.</title>
        <authorList>
            <person name="Hasing T."/>
            <person name="Tang H."/>
            <person name="Brym M."/>
            <person name="Khazi F."/>
            <person name="Huang T."/>
            <person name="Chambers A.H."/>
        </authorList>
    </citation>
    <scope>NUCLEOTIDE SEQUENCE [LARGE SCALE GENOMIC DNA]</scope>
    <source>
        <tissue evidence="2">Leaf</tissue>
    </source>
</reference>
<dbReference type="Proteomes" id="UP000636800">
    <property type="component" value="Chromosome 1"/>
</dbReference>
<gene>
    <name evidence="2" type="ORF">HPP92_001473</name>
</gene>
<feature type="compositionally biased region" description="Polar residues" evidence="1">
    <location>
        <begin position="51"/>
        <end position="63"/>
    </location>
</feature>
<sequence length="90" mass="10038">MASTSLAGRTTVSFSLWETADGNTRTRMEKPGRSRRSILTYGASPWISSCHPETSTTTENMTRSRGKIRLPVSGRRPREPSRSDLQGLLR</sequence>
<protein>
    <submittedName>
        <fullName evidence="2">Uncharacterized protein</fullName>
    </submittedName>
</protein>
<proteinExistence type="predicted"/>
<comment type="caution">
    <text evidence="2">The sequence shown here is derived from an EMBL/GenBank/DDBJ whole genome shotgun (WGS) entry which is preliminary data.</text>
</comment>
<dbReference type="AlphaFoldDB" id="A0A835S3E9"/>
<organism evidence="2 3">
    <name type="scientific">Vanilla planifolia</name>
    <name type="common">Vanilla</name>
    <dbReference type="NCBI Taxonomy" id="51239"/>
    <lineage>
        <taxon>Eukaryota</taxon>
        <taxon>Viridiplantae</taxon>
        <taxon>Streptophyta</taxon>
        <taxon>Embryophyta</taxon>
        <taxon>Tracheophyta</taxon>
        <taxon>Spermatophyta</taxon>
        <taxon>Magnoliopsida</taxon>
        <taxon>Liliopsida</taxon>
        <taxon>Asparagales</taxon>
        <taxon>Orchidaceae</taxon>
        <taxon>Vanilloideae</taxon>
        <taxon>Vanilleae</taxon>
        <taxon>Vanilla</taxon>
    </lineage>
</organism>